<dbReference type="InterPro" id="IPR027417">
    <property type="entry name" value="P-loop_NTPase"/>
</dbReference>
<dbReference type="CDD" id="cd06170">
    <property type="entry name" value="LuxR_C_like"/>
    <property type="match status" value="1"/>
</dbReference>
<dbReference type="SUPFAM" id="SSF48452">
    <property type="entry name" value="TPR-like"/>
    <property type="match status" value="1"/>
</dbReference>
<reference evidence="5 6" key="1">
    <citation type="submission" date="2012-09" db="EMBL/GenBank/DDBJ databases">
        <title>Genome Sequence of alkane-degrading Bacterium Alcanivorax sp. 19-m-6.</title>
        <authorList>
            <person name="Lai Q."/>
            <person name="Shao Z."/>
        </authorList>
    </citation>
    <scope>NUCLEOTIDE SEQUENCE [LARGE SCALE GENOMIC DNA]</scope>
    <source>
        <strain evidence="5 6">19-m-6</strain>
    </source>
</reference>
<proteinExistence type="predicted"/>
<dbReference type="STRING" id="1177154.Y5S_02465"/>
<dbReference type="SUPFAM" id="SSF46894">
    <property type="entry name" value="C-terminal effector domain of the bipartite response regulators"/>
    <property type="match status" value="1"/>
</dbReference>
<organism evidence="5 6">
    <name type="scientific">Alcanivorax nanhaiticus</name>
    <dbReference type="NCBI Taxonomy" id="1177154"/>
    <lineage>
        <taxon>Bacteria</taxon>
        <taxon>Pseudomonadati</taxon>
        <taxon>Pseudomonadota</taxon>
        <taxon>Gammaproteobacteria</taxon>
        <taxon>Oceanospirillales</taxon>
        <taxon>Alcanivoracaceae</taxon>
        <taxon>Alcanivorax</taxon>
    </lineage>
</organism>
<dbReference type="Gene3D" id="3.40.50.300">
    <property type="entry name" value="P-loop containing nucleotide triphosphate hydrolases"/>
    <property type="match status" value="1"/>
</dbReference>
<dbReference type="Pfam" id="PF25873">
    <property type="entry name" value="WHD_MalT"/>
    <property type="match status" value="1"/>
</dbReference>
<dbReference type="EMBL" id="ARXV01000010">
    <property type="protein sequence ID" value="KGD64163.1"/>
    <property type="molecule type" value="Genomic_DNA"/>
</dbReference>
<dbReference type="GO" id="GO:0006355">
    <property type="term" value="P:regulation of DNA-templated transcription"/>
    <property type="evidence" value="ECO:0007669"/>
    <property type="project" value="InterPro"/>
</dbReference>
<dbReference type="PANTHER" id="PTHR44688">
    <property type="entry name" value="DNA-BINDING TRANSCRIPTIONAL ACTIVATOR DEVR_DOSR"/>
    <property type="match status" value="1"/>
</dbReference>
<dbReference type="Pfam" id="PF13401">
    <property type="entry name" value="AAA_22"/>
    <property type="match status" value="1"/>
</dbReference>
<dbReference type="PANTHER" id="PTHR44688:SF16">
    <property type="entry name" value="DNA-BINDING TRANSCRIPTIONAL ACTIVATOR DEVR_DOSR"/>
    <property type="match status" value="1"/>
</dbReference>
<dbReference type="Gene3D" id="1.10.10.10">
    <property type="entry name" value="Winged helix-like DNA-binding domain superfamily/Winged helix DNA-binding domain"/>
    <property type="match status" value="1"/>
</dbReference>
<evidence type="ECO:0000313" key="5">
    <source>
        <dbReference type="EMBL" id="KGD64163.1"/>
    </source>
</evidence>
<gene>
    <name evidence="5" type="ORF">Y5S_02465</name>
</gene>
<dbReference type="AlphaFoldDB" id="A0A095TP49"/>
<feature type="domain" description="HTH luxR-type" evidence="4">
    <location>
        <begin position="812"/>
        <end position="876"/>
    </location>
</feature>
<evidence type="ECO:0000256" key="3">
    <source>
        <dbReference type="ARBA" id="ARBA00023163"/>
    </source>
</evidence>
<sequence length="876" mass="98816">MSSVRTTRLLSGQFYRQDLVARLNECGQFPLTLLLAPAGSGKSTLLNQWREQVDVPQVVFMAIQPSDDDPVRFLRRFAEQTRAVVPAFDTSWFMPFDVSEMPPSSIAEALQDALEQVPDPLYIVFDDFQHIRNEETLKVLDVMCAYPPSDVHLLIASRTRPALSLAALRLSDALLELDGGALKVNRDEVIELNQRLGGEPLEDSALEHLMAITEGWVAGVKIALMGAMGSGVGTLRDFNASQPEIMEYFGHAVLKGLPDYARKLFLESSLLDHFNAEIGDAVLETTHSAALMEELSRRELFIIPVQGRPGWYRYHALLREFLQARVAIDMPECVAPIHRRATDYFLQQGDFEQALWHAYRADDVDLLLDALARAFDYWLREGYASQILEWAEQIPDEEFLARIDLAAPLISTLTLSRRFYRARFYLDAYREQASTASQKNEDEQQTLKFLELHLQLFQHDTDFMEGANLSLLMETSSHRDVRAFSLAMVAYYHLQHGRLQSALAFSTQAREVLLQLGHHFTAGYAGLITALANHQLGHIAEAVTLITEQFEASRRDCPTWSLWATGMVVVLYDQNRLEEARQLCEDLLPVVSSASATEVISTVYLTLSRLQHHQGSRKNSTRMLEKLHSILQLGNYERFVNGAVMEMVRQAYVNGEWARLESIAERFALSEWVETYLEADDVPYSQSWERRGLAAVYWLMASGRSDDAKKALSLLRDVVNRAGIRNRGSIMEANLLVLAGKQSSDAEQVRGIETLISRHGLMNINRSVFDEAPGLGGLMSDLWRRGVLNLPQFYTQLFSGVFDEEPDQPPLEVDPASVLTPKEFEIFELLQNGLSNAKISEHTGVSVTTTKWHLKNIYSKLGVSSRTEAVLRASSR</sequence>
<name>A0A095TP49_9GAMM</name>
<keyword evidence="2" id="KW-0238">DNA-binding</keyword>
<dbReference type="PRINTS" id="PR00038">
    <property type="entry name" value="HTHLUXR"/>
</dbReference>
<dbReference type="Pfam" id="PF00196">
    <property type="entry name" value="GerE"/>
    <property type="match status" value="1"/>
</dbReference>
<dbReference type="PATRIC" id="fig|1177154.3.peg.2501"/>
<dbReference type="PROSITE" id="PS50043">
    <property type="entry name" value="HTH_LUXR_2"/>
    <property type="match status" value="1"/>
</dbReference>
<evidence type="ECO:0000256" key="1">
    <source>
        <dbReference type="ARBA" id="ARBA00023015"/>
    </source>
</evidence>
<dbReference type="InterPro" id="IPR016032">
    <property type="entry name" value="Sig_transdc_resp-reg_C-effctor"/>
</dbReference>
<evidence type="ECO:0000259" key="4">
    <source>
        <dbReference type="PROSITE" id="PS50043"/>
    </source>
</evidence>
<evidence type="ECO:0000256" key="2">
    <source>
        <dbReference type="ARBA" id="ARBA00023125"/>
    </source>
</evidence>
<dbReference type="GO" id="GO:0016887">
    <property type="term" value="F:ATP hydrolysis activity"/>
    <property type="evidence" value="ECO:0007669"/>
    <property type="project" value="InterPro"/>
</dbReference>
<dbReference type="Gene3D" id="1.25.40.10">
    <property type="entry name" value="Tetratricopeptide repeat domain"/>
    <property type="match status" value="1"/>
</dbReference>
<evidence type="ECO:0000313" key="6">
    <source>
        <dbReference type="Proteomes" id="UP000029444"/>
    </source>
</evidence>
<dbReference type="eggNOG" id="COG2909">
    <property type="taxonomic scope" value="Bacteria"/>
</dbReference>
<comment type="caution">
    <text evidence="5">The sequence shown here is derived from an EMBL/GenBank/DDBJ whole genome shotgun (WGS) entry which is preliminary data.</text>
</comment>
<dbReference type="InterPro" id="IPR000792">
    <property type="entry name" value="Tscrpt_reg_LuxR_C"/>
</dbReference>
<keyword evidence="6" id="KW-1185">Reference proteome</keyword>
<dbReference type="InterPro" id="IPR011990">
    <property type="entry name" value="TPR-like_helical_dom_sf"/>
</dbReference>
<dbReference type="GO" id="GO:0003677">
    <property type="term" value="F:DNA binding"/>
    <property type="evidence" value="ECO:0007669"/>
    <property type="project" value="UniProtKB-KW"/>
</dbReference>
<dbReference type="SMART" id="SM00421">
    <property type="entry name" value="HTH_LUXR"/>
    <property type="match status" value="1"/>
</dbReference>
<dbReference type="SUPFAM" id="SSF52540">
    <property type="entry name" value="P-loop containing nucleoside triphosphate hydrolases"/>
    <property type="match status" value="1"/>
</dbReference>
<accession>A0A095TP49</accession>
<keyword evidence="1" id="KW-0805">Transcription regulation</keyword>
<dbReference type="InterPro" id="IPR049945">
    <property type="entry name" value="AAA_22"/>
</dbReference>
<dbReference type="OrthoDB" id="1123107at2"/>
<dbReference type="InterPro" id="IPR059106">
    <property type="entry name" value="WHD_MalT"/>
</dbReference>
<protein>
    <submittedName>
        <fullName evidence="5">LuxR family transcriptional regulator</fullName>
    </submittedName>
</protein>
<keyword evidence="3" id="KW-0804">Transcription</keyword>
<dbReference type="Proteomes" id="UP000029444">
    <property type="component" value="Unassembled WGS sequence"/>
</dbReference>
<dbReference type="RefSeq" id="WP_035233417.1">
    <property type="nucleotide sequence ID" value="NZ_ARXV01000010.1"/>
</dbReference>
<dbReference type="InterPro" id="IPR036388">
    <property type="entry name" value="WH-like_DNA-bd_sf"/>
</dbReference>